<accession>A0A3N4M1B6</accession>
<evidence type="ECO:0000259" key="5">
    <source>
        <dbReference type="PROSITE" id="PS51186"/>
    </source>
</evidence>
<proteinExistence type="inferred from homology"/>
<dbReference type="SUPFAM" id="SSF55729">
    <property type="entry name" value="Acyl-CoA N-acyltransferases (Nat)"/>
    <property type="match status" value="1"/>
</dbReference>
<dbReference type="InterPro" id="IPR000182">
    <property type="entry name" value="GNAT_dom"/>
</dbReference>
<dbReference type="AlphaFoldDB" id="A0A3N4M1B6"/>
<dbReference type="OrthoDB" id="5043642at2759"/>
<dbReference type="PANTHER" id="PTHR13256">
    <property type="entry name" value="N-ACETYLTRANSFERASE 9"/>
    <property type="match status" value="1"/>
</dbReference>
<name>A0A3N4M1B6_9PEZI</name>
<evidence type="ECO:0000256" key="3">
    <source>
        <dbReference type="ARBA" id="ARBA00023315"/>
    </source>
</evidence>
<dbReference type="PROSITE" id="PS51186">
    <property type="entry name" value="GNAT"/>
    <property type="match status" value="1"/>
</dbReference>
<keyword evidence="7" id="KW-1185">Reference proteome</keyword>
<evidence type="ECO:0000256" key="2">
    <source>
        <dbReference type="ARBA" id="ARBA00022679"/>
    </source>
</evidence>
<reference evidence="6 7" key="1">
    <citation type="journal article" date="2018" name="Nat. Ecol. Evol.">
        <title>Pezizomycetes genomes reveal the molecular basis of ectomycorrhizal truffle lifestyle.</title>
        <authorList>
            <person name="Murat C."/>
            <person name="Payen T."/>
            <person name="Noel B."/>
            <person name="Kuo A."/>
            <person name="Morin E."/>
            <person name="Chen J."/>
            <person name="Kohler A."/>
            <person name="Krizsan K."/>
            <person name="Balestrini R."/>
            <person name="Da Silva C."/>
            <person name="Montanini B."/>
            <person name="Hainaut M."/>
            <person name="Levati E."/>
            <person name="Barry K.W."/>
            <person name="Belfiori B."/>
            <person name="Cichocki N."/>
            <person name="Clum A."/>
            <person name="Dockter R.B."/>
            <person name="Fauchery L."/>
            <person name="Guy J."/>
            <person name="Iotti M."/>
            <person name="Le Tacon F."/>
            <person name="Lindquist E.A."/>
            <person name="Lipzen A."/>
            <person name="Malagnac F."/>
            <person name="Mello A."/>
            <person name="Molinier V."/>
            <person name="Miyauchi S."/>
            <person name="Poulain J."/>
            <person name="Riccioni C."/>
            <person name="Rubini A."/>
            <person name="Sitrit Y."/>
            <person name="Splivallo R."/>
            <person name="Traeger S."/>
            <person name="Wang M."/>
            <person name="Zifcakova L."/>
            <person name="Wipf D."/>
            <person name="Zambonelli A."/>
            <person name="Paolocci F."/>
            <person name="Nowrousian M."/>
            <person name="Ottonello S."/>
            <person name="Baldrian P."/>
            <person name="Spatafora J.W."/>
            <person name="Henrissat B."/>
            <person name="Nagy L.G."/>
            <person name="Aury J.M."/>
            <person name="Wincker P."/>
            <person name="Grigoriev I.V."/>
            <person name="Bonfante P."/>
            <person name="Martin F.M."/>
        </authorList>
    </citation>
    <scope>NUCLEOTIDE SEQUENCE [LARGE SCALE GENOMIC DNA]</scope>
    <source>
        <strain evidence="6 7">ATCC MYA-4762</strain>
    </source>
</reference>
<evidence type="ECO:0000313" key="7">
    <source>
        <dbReference type="Proteomes" id="UP000267821"/>
    </source>
</evidence>
<sequence length="263" mass="29640">MKLNEDTALLSPKILLVPYDPHHVPTYHQWMEDTALRDATASEGLSIEEEYNMQRGWRLDPDKLTFISVIPPAIENETDKASIIAGSDDAASRMIGDVNLFFQEDDDDEDDESDEGMEDGDDNSALSTDLEGPRKIAGEVEVMIARSEYRGRGLGKATLLLFLAYVLRNREEVVAGLCKDGETATLSTLKVKINRNNHQSIGLFENVGFRKKTPGTTNYFGEYEMCVEMPLEQFQVHIDGLLEEYGMGNWRELQYDRSLPNGH</sequence>
<feature type="compositionally biased region" description="Acidic residues" evidence="4">
    <location>
        <begin position="104"/>
        <end position="122"/>
    </location>
</feature>
<dbReference type="InParanoid" id="A0A3N4M1B6"/>
<organism evidence="6 7">
    <name type="scientific">Terfezia boudieri ATCC MYA-4762</name>
    <dbReference type="NCBI Taxonomy" id="1051890"/>
    <lineage>
        <taxon>Eukaryota</taxon>
        <taxon>Fungi</taxon>
        <taxon>Dikarya</taxon>
        <taxon>Ascomycota</taxon>
        <taxon>Pezizomycotina</taxon>
        <taxon>Pezizomycetes</taxon>
        <taxon>Pezizales</taxon>
        <taxon>Pezizaceae</taxon>
        <taxon>Terfezia</taxon>
    </lineage>
</organism>
<dbReference type="Pfam" id="PF13302">
    <property type="entry name" value="Acetyltransf_3"/>
    <property type="match status" value="1"/>
</dbReference>
<comment type="similarity">
    <text evidence="1">Belongs to the acetyltransferase family. GNAT subfamily.</text>
</comment>
<keyword evidence="2" id="KW-0808">Transferase</keyword>
<dbReference type="Proteomes" id="UP000267821">
    <property type="component" value="Unassembled WGS sequence"/>
</dbReference>
<gene>
    <name evidence="6" type="ORF">L211DRAFT_855055</name>
</gene>
<dbReference type="EMBL" id="ML121528">
    <property type="protein sequence ID" value="RPB28827.1"/>
    <property type="molecule type" value="Genomic_DNA"/>
</dbReference>
<dbReference type="InterPro" id="IPR016181">
    <property type="entry name" value="Acyl_CoA_acyltransferase"/>
</dbReference>
<keyword evidence="3" id="KW-0012">Acyltransferase</keyword>
<dbReference type="PANTHER" id="PTHR13256:SF16">
    <property type="entry name" value="ALPHA_BETA-TUBULIN-N-ACETYLTRANSFERASE 9"/>
    <property type="match status" value="1"/>
</dbReference>
<dbReference type="STRING" id="1051890.A0A3N4M1B6"/>
<dbReference type="Gene3D" id="3.40.630.30">
    <property type="match status" value="1"/>
</dbReference>
<dbReference type="GO" id="GO:0008080">
    <property type="term" value="F:N-acetyltransferase activity"/>
    <property type="evidence" value="ECO:0007669"/>
    <property type="project" value="InterPro"/>
</dbReference>
<dbReference type="InterPro" id="IPR039135">
    <property type="entry name" value="NAT9-like"/>
</dbReference>
<protein>
    <recommendedName>
        <fullName evidence="5">N-acetyltransferase domain-containing protein</fullName>
    </recommendedName>
</protein>
<evidence type="ECO:0000256" key="1">
    <source>
        <dbReference type="ARBA" id="ARBA00009342"/>
    </source>
</evidence>
<evidence type="ECO:0000313" key="6">
    <source>
        <dbReference type="EMBL" id="RPB28827.1"/>
    </source>
</evidence>
<feature type="domain" description="N-acetyltransferase" evidence="5">
    <location>
        <begin position="68"/>
        <end position="230"/>
    </location>
</feature>
<feature type="region of interest" description="Disordered" evidence="4">
    <location>
        <begin position="104"/>
        <end position="131"/>
    </location>
</feature>
<evidence type="ECO:0000256" key="4">
    <source>
        <dbReference type="SAM" id="MobiDB-lite"/>
    </source>
</evidence>